<dbReference type="EMBL" id="JACZEI010000007">
    <property type="protein sequence ID" value="MBE0330393.1"/>
    <property type="molecule type" value="Genomic_DNA"/>
</dbReference>
<comment type="caution">
    <text evidence="2">The sequence shown here is derived from an EMBL/GenBank/DDBJ whole genome shotgun (WGS) entry which is preliminary data.</text>
</comment>
<feature type="transmembrane region" description="Helical" evidence="1">
    <location>
        <begin position="64"/>
        <end position="86"/>
    </location>
</feature>
<keyword evidence="1" id="KW-0812">Transmembrane</keyword>
<dbReference type="AlphaFoldDB" id="A0AAP1W752"/>
<name>A0AAP1W752_ACIBA</name>
<feature type="transmembrane region" description="Helical" evidence="1">
    <location>
        <begin position="12"/>
        <end position="29"/>
    </location>
</feature>
<accession>A0AAP1W752</accession>
<sequence>MEQFLKRISFFLIYLPALVYACQFAYYAGLCEPLGIKTSALGLSYPEVTLYGYLYTTLLIFENLFRLVILLTIALTILACSILAYWKNKYKDKSFKSLLNKLIDLKKYIPPMLKNITNSLNNFGWILCFYIFIIFLTFVLILYYYNAGVTEIKNKVDEIITSTNCNYKTGYIKNNSNNKIRVEHIACGHYKCYGIAIDDKEAITYLPEQYIQPIDEFKDKIKVP</sequence>
<keyword evidence="1" id="KW-0472">Membrane</keyword>
<dbReference type="Proteomes" id="UP000655940">
    <property type="component" value="Unassembled WGS sequence"/>
</dbReference>
<dbReference type="PROSITE" id="PS51257">
    <property type="entry name" value="PROKAR_LIPOPROTEIN"/>
    <property type="match status" value="1"/>
</dbReference>
<evidence type="ECO:0000313" key="2">
    <source>
        <dbReference type="EMBL" id="MBE0330393.1"/>
    </source>
</evidence>
<organism evidence="2 3">
    <name type="scientific">Acinetobacter baumannii</name>
    <dbReference type="NCBI Taxonomy" id="470"/>
    <lineage>
        <taxon>Bacteria</taxon>
        <taxon>Pseudomonadati</taxon>
        <taxon>Pseudomonadota</taxon>
        <taxon>Gammaproteobacteria</taxon>
        <taxon>Moraxellales</taxon>
        <taxon>Moraxellaceae</taxon>
        <taxon>Acinetobacter</taxon>
        <taxon>Acinetobacter calcoaceticus/baumannii complex</taxon>
    </lineage>
</organism>
<protein>
    <submittedName>
        <fullName evidence="2">Uncharacterized protein</fullName>
    </submittedName>
</protein>
<dbReference type="RefSeq" id="WP_068563047.1">
    <property type="nucleotide sequence ID" value="NZ_JACXKJ010000007.1"/>
</dbReference>
<evidence type="ECO:0000256" key="1">
    <source>
        <dbReference type="SAM" id="Phobius"/>
    </source>
</evidence>
<keyword evidence="1" id="KW-1133">Transmembrane helix</keyword>
<feature type="transmembrane region" description="Helical" evidence="1">
    <location>
        <begin position="123"/>
        <end position="145"/>
    </location>
</feature>
<gene>
    <name evidence="2" type="ORF">IHV20_09550</name>
</gene>
<reference evidence="2" key="1">
    <citation type="submission" date="2020-09" db="EMBL/GenBank/DDBJ databases">
        <title>Distribution of Beta-Lactamase Producing Gram-Negative Bacterial Isolates in Isabela River of Santo Domingo, Dominican Republic.</title>
        <authorList>
            <person name="Calderon V."/>
            <person name="Bonnelly R."/>
            <person name="Del Rosario C."/>
            <person name="Duarte A."/>
            <person name="Barauna R."/>
            <person name="Juca Ramos R.T."/>
            <person name="Perdomo O.P."/>
            <person name="Rodriguez De Francisco L.E."/>
            <person name="Franco De Los Santos E.F."/>
        </authorList>
    </citation>
    <scope>NUCLEOTIDE SEQUENCE</scope>
    <source>
        <strain evidence="2">INTEC_BI15</strain>
    </source>
</reference>
<evidence type="ECO:0000313" key="3">
    <source>
        <dbReference type="Proteomes" id="UP000655940"/>
    </source>
</evidence>
<proteinExistence type="predicted"/>